<dbReference type="Gene3D" id="1.20.1070.10">
    <property type="entry name" value="Rhodopsin 7-helix transmembrane proteins"/>
    <property type="match status" value="1"/>
</dbReference>
<evidence type="ECO:0000256" key="10">
    <source>
        <dbReference type="SAM" id="Phobius"/>
    </source>
</evidence>
<dbReference type="GO" id="GO:0004984">
    <property type="term" value="F:olfactory receptor activity"/>
    <property type="evidence" value="ECO:0007669"/>
    <property type="project" value="InterPro"/>
</dbReference>
<keyword evidence="8 11" id="KW-0675">Receptor</keyword>
<dbReference type="GO" id="GO:0005886">
    <property type="term" value="C:plasma membrane"/>
    <property type="evidence" value="ECO:0007669"/>
    <property type="project" value="UniProtKB-SubCell"/>
</dbReference>
<dbReference type="InterPro" id="IPR050516">
    <property type="entry name" value="Olfactory_GPCR"/>
</dbReference>
<evidence type="ECO:0000256" key="8">
    <source>
        <dbReference type="ARBA" id="ARBA00023170"/>
    </source>
</evidence>
<feature type="non-terminal residue" evidence="11">
    <location>
        <position position="123"/>
    </location>
</feature>
<feature type="transmembrane region" description="Helical" evidence="10">
    <location>
        <begin position="55"/>
        <end position="78"/>
    </location>
</feature>
<dbReference type="GO" id="GO:0004930">
    <property type="term" value="F:G protein-coupled receptor activity"/>
    <property type="evidence" value="ECO:0007669"/>
    <property type="project" value="UniProtKB-KW"/>
</dbReference>
<dbReference type="AlphaFoldDB" id="A0A091HJK9"/>
<keyword evidence="2" id="KW-1003">Cell membrane</keyword>
<dbReference type="Proteomes" id="UP000054064">
    <property type="component" value="Unassembled WGS sequence"/>
</dbReference>
<dbReference type="PANTHER" id="PTHR26452">
    <property type="entry name" value="OLFACTORY RECEPTOR"/>
    <property type="match status" value="1"/>
</dbReference>
<evidence type="ECO:0000256" key="9">
    <source>
        <dbReference type="ARBA" id="ARBA00023224"/>
    </source>
</evidence>
<evidence type="ECO:0000256" key="2">
    <source>
        <dbReference type="ARBA" id="ARBA00022475"/>
    </source>
</evidence>
<keyword evidence="5 10" id="KW-1133">Transmembrane helix</keyword>
<keyword evidence="4" id="KW-0552">Olfaction</keyword>
<name>A0A091HJK9_BUCRH</name>
<keyword evidence="7 10" id="KW-0472">Membrane</keyword>
<proteinExistence type="predicted"/>
<evidence type="ECO:0000256" key="1">
    <source>
        <dbReference type="ARBA" id="ARBA00004651"/>
    </source>
</evidence>
<evidence type="ECO:0000256" key="4">
    <source>
        <dbReference type="ARBA" id="ARBA00022725"/>
    </source>
</evidence>
<keyword evidence="3 10" id="KW-0812">Transmembrane</keyword>
<organism evidence="11 12">
    <name type="scientific">Buceros rhinoceros silvestris</name>
    <dbReference type="NCBI Taxonomy" id="175836"/>
    <lineage>
        <taxon>Eukaryota</taxon>
        <taxon>Metazoa</taxon>
        <taxon>Chordata</taxon>
        <taxon>Craniata</taxon>
        <taxon>Vertebrata</taxon>
        <taxon>Euteleostomi</taxon>
        <taxon>Archelosauria</taxon>
        <taxon>Archosauria</taxon>
        <taxon>Dinosauria</taxon>
        <taxon>Saurischia</taxon>
        <taxon>Theropoda</taxon>
        <taxon>Coelurosauria</taxon>
        <taxon>Aves</taxon>
        <taxon>Neognathae</taxon>
        <taxon>Neoaves</taxon>
        <taxon>Telluraves</taxon>
        <taxon>Coraciimorphae</taxon>
        <taxon>Bucerotiformes</taxon>
        <taxon>Bucerotidae</taxon>
        <taxon>Buceros</taxon>
    </lineage>
</organism>
<gene>
    <name evidence="11" type="ORF">N320_04145</name>
</gene>
<evidence type="ECO:0000256" key="6">
    <source>
        <dbReference type="ARBA" id="ARBA00023040"/>
    </source>
</evidence>
<feature type="non-terminal residue" evidence="11">
    <location>
        <position position="1"/>
    </location>
</feature>
<evidence type="ECO:0000313" key="11">
    <source>
        <dbReference type="EMBL" id="KFO87508.1"/>
    </source>
</evidence>
<evidence type="ECO:0000256" key="3">
    <source>
        <dbReference type="ARBA" id="ARBA00022692"/>
    </source>
</evidence>
<keyword evidence="12" id="KW-1185">Reference proteome</keyword>
<feature type="transmembrane region" description="Helical" evidence="10">
    <location>
        <begin position="90"/>
        <end position="110"/>
    </location>
</feature>
<dbReference type="EMBL" id="KL514313">
    <property type="protein sequence ID" value="KFO87508.1"/>
    <property type="molecule type" value="Genomic_DNA"/>
</dbReference>
<sequence>QILKPSCSHSYLRKVWFILAGACLYFGCFVFMVVSYVQILRAVLRMPSEQGRHKAFATCLPDLAVISMFLSTGSFAYLKPPSISSPSLDLVMSVLYSVVSPAVNPFIYSMRNQQLQAALRKLI</sequence>
<dbReference type="InterPro" id="IPR000725">
    <property type="entry name" value="Olfact_rcpt"/>
</dbReference>
<feature type="transmembrane region" description="Helical" evidence="10">
    <location>
        <begin position="15"/>
        <end position="34"/>
    </location>
</feature>
<keyword evidence="4" id="KW-0716">Sensory transduction</keyword>
<keyword evidence="6" id="KW-0297">G-protein coupled receptor</keyword>
<dbReference type="SUPFAM" id="SSF81321">
    <property type="entry name" value="Family A G protein-coupled receptor-like"/>
    <property type="match status" value="1"/>
</dbReference>
<protein>
    <submittedName>
        <fullName evidence="11">Olfactory receptor 14J1</fullName>
    </submittedName>
</protein>
<evidence type="ECO:0000256" key="7">
    <source>
        <dbReference type="ARBA" id="ARBA00023136"/>
    </source>
</evidence>
<evidence type="ECO:0000256" key="5">
    <source>
        <dbReference type="ARBA" id="ARBA00022989"/>
    </source>
</evidence>
<comment type="subcellular location">
    <subcellularLocation>
        <location evidence="1">Cell membrane</location>
        <topology evidence="1">Multi-pass membrane protein</topology>
    </subcellularLocation>
</comment>
<reference evidence="11 12" key="1">
    <citation type="submission" date="2014-04" db="EMBL/GenBank/DDBJ databases">
        <title>Genome evolution of avian class.</title>
        <authorList>
            <person name="Zhang G."/>
            <person name="Li C."/>
        </authorList>
    </citation>
    <scope>NUCLEOTIDE SEQUENCE [LARGE SCALE GENOMIC DNA]</scope>
    <source>
        <strain evidence="11">BGI_N320</strain>
    </source>
</reference>
<evidence type="ECO:0000313" key="12">
    <source>
        <dbReference type="Proteomes" id="UP000054064"/>
    </source>
</evidence>
<dbReference type="Pfam" id="PF13853">
    <property type="entry name" value="7tm_4"/>
    <property type="match status" value="1"/>
</dbReference>
<accession>A0A091HJK9</accession>
<keyword evidence="9" id="KW-0807">Transducer</keyword>